<keyword evidence="1 2" id="KW-0694">RNA-binding</keyword>
<feature type="domain" description="CRM" evidence="3">
    <location>
        <begin position="3"/>
        <end position="99"/>
    </location>
</feature>
<proteinExistence type="predicted"/>
<dbReference type="SUPFAM" id="SSF75471">
    <property type="entry name" value="YhbY-like"/>
    <property type="match status" value="1"/>
</dbReference>
<name>A0A8B6X0Y3_9BURK</name>
<dbReference type="AlphaFoldDB" id="A0A8B6X0Y3"/>
<protein>
    <submittedName>
        <fullName evidence="5">YhbY family RNA-binding protein</fullName>
    </submittedName>
</protein>
<evidence type="ECO:0000259" key="3">
    <source>
        <dbReference type="PROSITE" id="PS51295"/>
    </source>
</evidence>
<reference evidence="5" key="3">
    <citation type="submission" date="2025-08" db="UniProtKB">
        <authorList>
            <consortium name="RefSeq"/>
        </authorList>
    </citation>
    <scope>IDENTIFICATION</scope>
</reference>
<dbReference type="Gene3D" id="3.30.110.60">
    <property type="entry name" value="YhbY-like"/>
    <property type="match status" value="1"/>
</dbReference>
<reference evidence="5" key="2">
    <citation type="journal article" date="2007" name="RNA">
        <title>The CRM domain: an RNA binding module derived from an ancient ribosome-associated protein.</title>
        <authorList>
            <person name="Barkan A."/>
            <person name="Klipcan L."/>
            <person name="Ostersetzer O."/>
            <person name="Kawamura T."/>
            <person name="Asakura Y."/>
            <person name="Watkins K.P."/>
        </authorList>
    </citation>
    <scope>NUCLEOTIDE SEQUENCE</scope>
</reference>
<dbReference type="InterPro" id="IPR001890">
    <property type="entry name" value="RNA-binding_CRM"/>
</dbReference>
<dbReference type="SMART" id="SM01103">
    <property type="entry name" value="CRS1_YhbY"/>
    <property type="match status" value="1"/>
</dbReference>
<dbReference type="RefSeq" id="WP_028310013.1">
    <property type="nucleotide sequence ID" value="NZ_AXWS01000007.1"/>
</dbReference>
<keyword evidence="4" id="KW-1185">Reference proteome</keyword>
<dbReference type="InterPro" id="IPR051925">
    <property type="entry name" value="RNA-binding_domain"/>
</dbReference>
<organism evidence="4 5">
    <name type="scientific">Derxia gummosa DSM 723</name>
    <dbReference type="NCBI Taxonomy" id="1121388"/>
    <lineage>
        <taxon>Bacteria</taxon>
        <taxon>Pseudomonadati</taxon>
        <taxon>Pseudomonadota</taxon>
        <taxon>Betaproteobacteria</taxon>
        <taxon>Burkholderiales</taxon>
        <taxon>Alcaligenaceae</taxon>
        <taxon>Derxia</taxon>
    </lineage>
</organism>
<dbReference type="PROSITE" id="PS51295">
    <property type="entry name" value="CRM"/>
    <property type="match status" value="1"/>
</dbReference>
<dbReference type="InterPro" id="IPR035920">
    <property type="entry name" value="YhbY-like_sf"/>
</dbReference>
<sequence>MKLALTPAERSALRSQAHALNPVVMIGADGLTPAVLKEIGSALNAHELIKVRVLGDDRAERIAMYDSICEELGAAPVQHIGKLLVLYRPRQEEADDAPSFPRGIARGAGLRGKSPQEVLLVKPSRSGRRPPSRTKITLLGNERVTAGGLVKRVKERQKSVKKSRG</sequence>
<reference evidence="5" key="1">
    <citation type="journal article" date="2007" name="Plant Cell">
        <title>A CRM domain protein functions dually in group I and group II intron splicing in land plant chloroplasts.</title>
        <authorList>
            <person name="Asakura Y."/>
            <person name="Barkan A."/>
        </authorList>
    </citation>
    <scope>NUCLEOTIDE SEQUENCE</scope>
</reference>
<dbReference type="Proteomes" id="UP000675920">
    <property type="component" value="Unplaced"/>
</dbReference>
<evidence type="ECO:0000313" key="4">
    <source>
        <dbReference type="Proteomes" id="UP000675920"/>
    </source>
</evidence>
<dbReference type="GO" id="GO:0003723">
    <property type="term" value="F:RNA binding"/>
    <property type="evidence" value="ECO:0007669"/>
    <property type="project" value="UniProtKB-UniRule"/>
</dbReference>
<dbReference type="OrthoDB" id="9797519at2"/>
<accession>A0A8B6X0Y3</accession>
<evidence type="ECO:0000313" key="5">
    <source>
        <dbReference type="RefSeq" id="WP_028310013.1"/>
    </source>
</evidence>
<evidence type="ECO:0000256" key="2">
    <source>
        <dbReference type="PROSITE-ProRule" id="PRU00626"/>
    </source>
</evidence>
<dbReference type="Pfam" id="PF01985">
    <property type="entry name" value="CRS1_YhbY"/>
    <property type="match status" value="1"/>
</dbReference>
<dbReference type="PANTHER" id="PTHR40065">
    <property type="entry name" value="RNA-BINDING PROTEIN YHBY"/>
    <property type="match status" value="1"/>
</dbReference>
<evidence type="ECO:0000256" key="1">
    <source>
        <dbReference type="ARBA" id="ARBA00022884"/>
    </source>
</evidence>
<dbReference type="PANTHER" id="PTHR40065:SF3">
    <property type="entry name" value="RNA-BINDING PROTEIN YHBY"/>
    <property type="match status" value="1"/>
</dbReference>